<dbReference type="GO" id="GO:0009432">
    <property type="term" value="P:SOS response"/>
    <property type="evidence" value="ECO:0007669"/>
    <property type="project" value="UniProtKB-KW"/>
</dbReference>
<reference evidence="7" key="1">
    <citation type="submission" date="2021-12" db="EMBL/GenBank/DDBJ databases">
        <title>Novel species in genus Dyadobacter.</title>
        <authorList>
            <person name="Ma C."/>
        </authorList>
    </citation>
    <scope>NUCLEOTIDE SEQUENCE</scope>
    <source>
        <strain evidence="7">CY399</strain>
    </source>
</reference>
<protein>
    <submittedName>
        <fullName evidence="7">Y-family DNA polymerase</fullName>
    </submittedName>
</protein>
<dbReference type="Gene3D" id="3.40.1170.60">
    <property type="match status" value="1"/>
</dbReference>
<accession>A0A9X1T8H6</accession>
<dbReference type="PANTHER" id="PTHR11076:SF34">
    <property type="entry name" value="PROTEIN UMUC"/>
    <property type="match status" value="1"/>
</dbReference>
<keyword evidence="2" id="KW-0227">DNA damage</keyword>
<dbReference type="EMBL" id="JAJTTA010000002">
    <property type="protein sequence ID" value="MCF0039681.1"/>
    <property type="molecule type" value="Genomic_DNA"/>
</dbReference>
<evidence type="ECO:0000256" key="2">
    <source>
        <dbReference type="ARBA" id="ARBA00022763"/>
    </source>
</evidence>
<sequence length="439" mass="49663">MIRTFWFGESSQTSSNSTDMFALVDCNNFYASCERMFRPELNGKPVVVLSNNDGCVIARSNEAKALGITMGAPAFLFEKKFKEQEIHVFSSNYALYGDMSNRVMTLLGRYSPAMEVYSIDEAFLRFDGNKHVDLRKLGEDMRKTVTQSTGIPISVGMAPTKALAKLANKIAKKFADKTGGVHVIDTQDKLLKAIAFFRIGDVWGIGRQHEKRLKALGVETVLDFTLLPEDWVKKNMSIVGLRLQQELAGQRTLELEPPQLKKNIAVTRSFNQNFTAFEEVKERVITFASVCSERLREQDSCCNVLQLFVHTNTFRPDQPQYNKSITIDLPFPTNSALELAHFAVDALHRIFKEGYGYKKAGVIVMELTPASAKQQQIFENSDPRHGHLMAVMDKLNKSMGQNKVLLASQDLNTRWKMKQDKLSPRYSTRMKEIITVHAK</sequence>
<dbReference type="InterPro" id="IPR050116">
    <property type="entry name" value="DNA_polymerase-Y"/>
</dbReference>
<dbReference type="PANTHER" id="PTHR11076">
    <property type="entry name" value="DNA REPAIR POLYMERASE UMUC / TRANSFERASE FAMILY MEMBER"/>
    <property type="match status" value="1"/>
</dbReference>
<dbReference type="Proteomes" id="UP001139700">
    <property type="component" value="Unassembled WGS sequence"/>
</dbReference>
<dbReference type="GO" id="GO:0042276">
    <property type="term" value="P:error-prone translesion synthesis"/>
    <property type="evidence" value="ECO:0007669"/>
    <property type="project" value="TreeGrafter"/>
</dbReference>
<feature type="domain" description="UmuC" evidence="6">
    <location>
        <begin position="21"/>
        <end position="206"/>
    </location>
</feature>
<keyword evidence="5" id="KW-0742">SOS response</keyword>
<dbReference type="GO" id="GO:0005829">
    <property type="term" value="C:cytosol"/>
    <property type="evidence" value="ECO:0007669"/>
    <property type="project" value="TreeGrafter"/>
</dbReference>
<dbReference type="Pfam" id="PF00817">
    <property type="entry name" value="IMS"/>
    <property type="match status" value="1"/>
</dbReference>
<dbReference type="GO" id="GO:0003887">
    <property type="term" value="F:DNA-directed DNA polymerase activity"/>
    <property type="evidence" value="ECO:0007669"/>
    <property type="project" value="TreeGrafter"/>
</dbReference>
<comment type="caution">
    <text evidence="7">The sequence shown here is derived from an EMBL/GenBank/DDBJ whole genome shotgun (WGS) entry which is preliminary data.</text>
</comment>
<dbReference type="GO" id="GO:0006281">
    <property type="term" value="P:DNA repair"/>
    <property type="evidence" value="ECO:0007669"/>
    <property type="project" value="UniProtKB-KW"/>
</dbReference>
<evidence type="ECO:0000256" key="3">
    <source>
        <dbReference type="ARBA" id="ARBA00023199"/>
    </source>
</evidence>
<dbReference type="InterPro" id="IPR036775">
    <property type="entry name" value="DNA_pol_Y-fam_lit_finger_sf"/>
</dbReference>
<dbReference type="InterPro" id="IPR001126">
    <property type="entry name" value="UmuC"/>
</dbReference>
<proteinExistence type="inferred from homology"/>
<evidence type="ECO:0000256" key="1">
    <source>
        <dbReference type="ARBA" id="ARBA00010945"/>
    </source>
</evidence>
<gene>
    <name evidence="7" type="ORF">LXM24_06250</name>
</gene>
<dbReference type="Pfam" id="PF13438">
    <property type="entry name" value="DUF4113"/>
    <property type="match status" value="1"/>
</dbReference>
<evidence type="ECO:0000256" key="5">
    <source>
        <dbReference type="ARBA" id="ARBA00023236"/>
    </source>
</evidence>
<dbReference type="SUPFAM" id="SSF56672">
    <property type="entry name" value="DNA/RNA polymerases"/>
    <property type="match status" value="1"/>
</dbReference>
<dbReference type="InterPro" id="IPR017961">
    <property type="entry name" value="DNA_pol_Y-fam_little_finger"/>
</dbReference>
<dbReference type="Gene3D" id="1.10.150.20">
    <property type="entry name" value="5' to 3' exonuclease, C-terminal subdomain"/>
    <property type="match status" value="1"/>
</dbReference>
<evidence type="ECO:0000313" key="7">
    <source>
        <dbReference type="EMBL" id="MCF0039681.1"/>
    </source>
</evidence>
<dbReference type="GO" id="GO:0003684">
    <property type="term" value="F:damaged DNA binding"/>
    <property type="evidence" value="ECO:0007669"/>
    <property type="project" value="InterPro"/>
</dbReference>
<dbReference type="RefSeq" id="WP_234612123.1">
    <property type="nucleotide sequence ID" value="NZ_JAJTTA010000002.1"/>
</dbReference>
<evidence type="ECO:0000256" key="4">
    <source>
        <dbReference type="ARBA" id="ARBA00023204"/>
    </source>
</evidence>
<dbReference type="Pfam" id="PF11799">
    <property type="entry name" value="IMS_C"/>
    <property type="match status" value="1"/>
</dbReference>
<keyword evidence="8" id="KW-1185">Reference proteome</keyword>
<dbReference type="CDD" id="cd01700">
    <property type="entry name" value="PolY_Pol_V_umuC"/>
    <property type="match status" value="1"/>
</dbReference>
<dbReference type="InterPro" id="IPR025188">
    <property type="entry name" value="DUF4113"/>
</dbReference>
<name>A0A9X1T8H6_9BACT</name>
<keyword evidence="4" id="KW-0234">DNA repair</keyword>
<dbReference type="InterPro" id="IPR043502">
    <property type="entry name" value="DNA/RNA_pol_sf"/>
</dbReference>
<comment type="similarity">
    <text evidence="1">Belongs to the DNA polymerase type-Y family.</text>
</comment>
<dbReference type="AlphaFoldDB" id="A0A9X1T8H6"/>
<organism evidence="7 8">
    <name type="scientific">Dyadobacter fanqingshengii</name>
    <dbReference type="NCBI Taxonomy" id="2906443"/>
    <lineage>
        <taxon>Bacteria</taxon>
        <taxon>Pseudomonadati</taxon>
        <taxon>Bacteroidota</taxon>
        <taxon>Cytophagia</taxon>
        <taxon>Cytophagales</taxon>
        <taxon>Spirosomataceae</taxon>
        <taxon>Dyadobacter</taxon>
    </lineage>
</organism>
<dbReference type="Gene3D" id="3.30.70.270">
    <property type="match status" value="1"/>
</dbReference>
<evidence type="ECO:0000259" key="6">
    <source>
        <dbReference type="PROSITE" id="PS50173"/>
    </source>
</evidence>
<evidence type="ECO:0000313" key="8">
    <source>
        <dbReference type="Proteomes" id="UP001139700"/>
    </source>
</evidence>
<keyword evidence="3" id="KW-0741">SOS mutagenesis</keyword>
<dbReference type="Gene3D" id="3.30.1490.100">
    <property type="entry name" value="DNA polymerase, Y-family, little finger domain"/>
    <property type="match status" value="1"/>
</dbReference>
<dbReference type="SUPFAM" id="SSF100879">
    <property type="entry name" value="Lesion bypass DNA polymerase (Y-family), little finger domain"/>
    <property type="match status" value="1"/>
</dbReference>
<dbReference type="PROSITE" id="PS50173">
    <property type="entry name" value="UMUC"/>
    <property type="match status" value="1"/>
</dbReference>
<dbReference type="InterPro" id="IPR043128">
    <property type="entry name" value="Rev_trsase/Diguanyl_cyclase"/>
</dbReference>